<organism evidence="2 3">
    <name type="scientific">Prunus avium</name>
    <name type="common">Cherry</name>
    <name type="synonym">Cerasus avium</name>
    <dbReference type="NCBI Taxonomy" id="42229"/>
    <lineage>
        <taxon>Eukaryota</taxon>
        <taxon>Viridiplantae</taxon>
        <taxon>Streptophyta</taxon>
        <taxon>Embryophyta</taxon>
        <taxon>Tracheophyta</taxon>
        <taxon>Spermatophyta</taxon>
        <taxon>Magnoliopsida</taxon>
        <taxon>eudicotyledons</taxon>
        <taxon>Gunneridae</taxon>
        <taxon>Pentapetalae</taxon>
        <taxon>rosids</taxon>
        <taxon>fabids</taxon>
        <taxon>Rosales</taxon>
        <taxon>Rosaceae</taxon>
        <taxon>Amygdaloideae</taxon>
        <taxon>Amygdaleae</taxon>
        <taxon>Prunus</taxon>
    </lineage>
</organism>
<feature type="region of interest" description="Disordered" evidence="1">
    <location>
        <begin position="1"/>
        <end position="61"/>
    </location>
</feature>
<gene>
    <name evidence="3" type="primary">LOC110748931</name>
</gene>
<dbReference type="Proteomes" id="UP000515124">
    <property type="component" value="Unplaced"/>
</dbReference>
<reference evidence="3" key="1">
    <citation type="submission" date="2025-08" db="UniProtKB">
        <authorList>
            <consortium name="RefSeq"/>
        </authorList>
    </citation>
    <scope>IDENTIFICATION</scope>
</reference>
<evidence type="ECO:0000313" key="3">
    <source>
        <dbReference type="RefSeq" id="XP_021804607.1"/>
    </source>
</evidence>
<feature type="compositionally biased region" description="Basic and acidic residues" evidence="1">
    <location>
        <begin position="1"/>
        <end position="28"/>
    </location>
</feature>
<dbReference type="AlphaFoldDB" id="A0A6P5RPT9"/>
<dbReference type="RefSeq" id="XP_021804607.1">
    <property type="nucleotide sequence ID" value="XM_021948915.1"/>
</dbReference>
<protein>
    <submittedName>
        <fullName evidence="3">Uncharacterized protein LOC110748931</fullName>
    </submittedName>
</protein>
<sequence>MKARAEAPKYGTAEHQKLIDENHKDMLSKAHPLPVPPQLSPVHEHSQNDGANRTHGTCGGSVGNNNVSGNIIIAANSDGVGVLDSINEYSREGPNPKKPKVDVGEE</sequence>
<evidence type="ECO:0000313" key="2">
    <source>
        <dbReference type="Proteomes" id="UP000515124"/>
    </source>
</evidence>
<dbReference type="KEGG" id="pavi:110748931"/>
<dbReference type="GeneID" id="110748931"/>
<feature type="region of interest" description="Disordered" evidence="1">
    <location>
        <begin position="86"/>
        <end position="106"/>
    </location>
</feature>
<evidence type="ECO:0000256" key="1">
    <source>
        <dbReference type="SAM" id="MobiDB-lite"/>
    </source>
</evidence>
<name>A0A6P5RPT9_PRUAV</name>
<accession>A0A6P5RPT9</accession>
<keyword evidence="2" id="KW-1185">Reference proteome</keyword>
<proteinExistence type="predicted"/>
<dbReference type="Gramene" id="Pav_sc0000113.1_g020.1.br:mrna">
    <property type="protein sequence ID" value="Pav_sc0000113.1_g020.1.br:CDS:1"/>
    <property type="gene ID" value="Pav_sc0000113.1_g020.1.br"/>
</dbReference>
<feature type="compositionally biased region" description="Basic and acidic residues" evidence="1">
    <location>
        <begin position="89"/>
        <end position="106"/>
    </location>
</feature>